<dbReference type="EMBL" id="BMQL01000006">
    <property type="protein sequence ID" value="GGR03931.1"/>
    <property type="molecule type" value="Genomic_DNA"/>
</dbReference>
<sequence>MKQVTLLVQLSLEPGRTVRIGVRRTEGGGQRFFSDLEALTQYLHGLEADLTADSPAPPSGLR</sequence>
<proteinExistence type="predicted"/>
<reference evidence="1" key="2">
    <citation type="submission" date="2020-09" db="EMBL/GenBank/DDBJ databases">
        <authorList>
            <person name="Sun Q."/>
            <person name="Ohkuma M."/>
        </authorList>
    </citation>
    <scope>NUCLEOTIDE SEQUENCE</scope>
    <source>
        <strain evidence="1">JCM 31311</strain>
    </source>
</reference>
<evidence type="ECO:0000313" key="1">
    <source>
        <dbReference type="EMBL" id="GGR03931.1"/>
    </source>
</evidence>
<evidence type="ECO:0000313" key="2">
    <source>
        <dbReference type="Proteomes" id="UP000603865"/>
    </source>
</evidence>
<comment type="caution">
    <text evidence="1">The sequence shown here is derived from an EMBL/GenBank/DDBJ whole genome shotgun (WGS) entry which is preliminary data.</text>
</comment>
<gene>
    <name evidence="1" type="ORF">GCM10008957_16110</name>
</gene>
<protein>
    <submittedName>
        <fullName evidence="1">Uncharacterized protein</fullName>
    </submittedName>
</protein>
<dbReference type="RefSeq" id="WP_189089164.1">
    <property type="nucleotide sequence ID" value="NZ_BMQL01000006.1"/>
</dbReference>
<dbReference type="AlphaFoldDB" id="A0A918F4K6"/>
<reference evidence="1" key="1">
    <citation type="journal article" date="2014" name="Int. J. Syst. Evol. Microbiol.">
        <title>Complete genome sequence of Corynebacterium casei LMG S-19264T (=DSM 44701T), isolated from a smear-ripened cheese.</title>
        <authorList>
            <consortium name="US DOE Joint Genome Institute (JGI-PGF)"/>
            <person name="Walter F."/>
            <person name="Albersmeier A."/>
            <person name="Kalinowski J."/>
            <person name="Ruckert C."/>
        </authorList>
    </citation>
    <scope>NUCLEOTIDE SEQUENCE</scope>
    <source>
        <strain evidence="1">JCM 31311</strain>
    </source>
</reference>
<name>A0A918F4K6_9DEIO</name>
<accession>A0A918F4K6</accession>
<dbReference type="Proteomes" id="UP000603865">
    <property type="component" value="Unassembled WGS sequence"/>
</dbReference>
<keyword evidence="2" id="KW-1185">Reference proteome</keyword>
<organism evidence="1 2">
    <name type="scientific">Deinococcus ruber</name>
    <dbReference type="NCBI Taxonomy" id="1848197"/>
    <lineage>
        <taxon>Bacteria</taxon>
        <taxon>Thermotogati</taxon>
        <taxon>Deinococcota</taxon>
        <taxon>Deinococci</taxon>
        <taxon>Deinococcales</taxon>
        <taxon>Deinococcaceae</taxon>
        <taxon>Deinococcus</taxon>
    </lineage>
</organism>